<dbReference type="OrthoDB" id="267946at2759"/>
<evidence type="ECO:0000313" key="3">
    <source>
        <dbReference type="Proteomes" id="UP000038009"/>
    </source>
</evidence>
<accession>A0A0N0P6U7</accession>
<evidence type="ECO:0000256" key="1">
    <source>
        <dbReference type="SAM" id="MobiDB-lite"/>
    </source>
</evidence>
<feature type="region of interest" description="Disordered" evidence="1">
    <location>
        <begin position="353"/>
        <end position="382"/>
    </location>
</feature>
<feature type="compositionally biased region" description="Low complexity" evidence="1">
    <location>
        <begin position="624"/>
        <end position="646"/>
    </location>
</feature>
<comment type="caution">
    <text evidence="2">The sequence shown here is derived from an EMBL/GenBank/DDBJ whole genome shotgun (WGS) entry which is preliminary data.</text>
</comment>
<feature type="compositionally biased region" description="Polar residues" evidence="1">
    <location>
        <begin position="357"/>
        <end position="366"/>
    </location>
</feature>
<feature type="compositionally biased region" description="Polar residues" evidence="1">
    <location>
        <begin position="1016"/>
        <end position="1030"/>
    </location>
</feature>
<feature type="region of interest" description="Disordered" evidence="1">
    <location>
        <begin position="1"/>
        <end position="136"/>
    </location>
</feature>
<feature type="region of interest" description="Disordered" evidence="1">
    <location>
        <begin position="418"/>
        <end position="489"/>
    </location>
</feature>
<feature type="compositionally biased region" description="Low complexity" evidence="1">
    <location>
        <begin position="871"/>
        <end position="891"/>
    </location>
</feature>
<feature type="region of interest" description="Disordered" evidence="1">
    <location>
        <begin position="209"/>
        <end position="249"/>
    </location>
</feature>
<feature type="compositionally biased region" description="Low complexity" evidence="1">
    <location>
        <begin position="55"/>
        <end position="70"/>
    </location>
</feature>
<feature type="compositionally biased region" description="Low complexity" evidence="1">
    <location>
        <begin position="1088"/>
        <end position="1097"/>
    </location>
</feature>
<feature type="compositionally biased region" description="Basic and acidic residues" evidence="1">
    <location>
        <begin position="895"/>
        <end position="904"/>
    </location>
</feature>
<feature type="compositionally biased region" description="Basic and acidic residues" evidence="1">
    <location>
        <begin position="232"/>
        <end position="245"/>
    </location>
</feature>
<feature type="compositionally biased region" description="Low complexity" evidence="1">
    <location>
        <begin position="704"/>
        <end position="741"/>
    </location>
</feature>
<sequence>MAAKSPPVAVSATSDMREATRHTAYQAPDPPLPPAKSPSPPASTCRRLSYESAQTRSNTRASSTYRSRSTPQPLQQPPRPIHGVLPTPVHTSVLVTHTRPRVAPSMPPPASPKAPVDDANPGSPPAAAPCGALKRSAASTPDFLQYSSEPSSPSPAPAAAATPLVQLCGNTAGAGAVDKTRSSSYRPHLRDASPFSCFLTNQTRTSGVTECDSNAVTSGEKSSPASPPSSNRIRDGADHTGELHGHQNQLKSGAAIVAETTRCTAPTATACTPPSKAHQHPHVSLPVAHAHSQLSLVQQPHHASHPRPPHRSHSASSRVRGGSPCMQPAPRLHSGLKGTSPFAVDQLAMPRRPTPAAMSNVSNSNTLAQRRLPPPPPPQVQLARPSGLYRHSHLLSAASTSMAASQLPGGAATYDRLQLPQKSHLVRMPSSSADGTRRRTPSVPGTPSSPFKRRSSSATAASRNAASASAAGAASATTAQTRPRTSSGAFTYVTRGGEAHRHASMDVSATTNAAPAVPCGTGSARSSGFSAQKQLRPHAGTATAAGAAGPLRSNSAPVRRHAASAAAVARASAGAGVSAKPMGNRFSSNGPLRPHANSRTPAVFPPSSLPDKAAAAPRDRTARTRAASATRTPAPLLPVTTAAAVLRKGRAEAKDSSKVGRAPSSPAASREPSRIGDRGACSAVAASDARTRRAAVGGGGVPTQRARPVVSSSQSAASPSNRSSAATTRRVRAAASRTSTSANLCSNADVNSSAITVSATQSSMITVEESTEFLQEFQRMNQRELVLFGTLLATVANERQMNQQQRRADGGDVAAAAAAGTPDALKRSGSRQTKTANGESSMSIVVQSAEEVSVWTCTRPALENPSPQPQEGGTTAGAANEAAASMAREPAPQGEGERKAKDETEVVVLVRRSCTRATPSVTPSPPRQLEFGSDEKPQQRSPSPTPSAPTYRRFAAQLEPREPAENISNASGSNFAASPTRGFEARPSPPHLQPSSENARAAAVVKPLSVKDGRALTSSGLQPRSASDANVKSAPLSPATHRKLHGGNRMSGSAAAALARPSDIRMSRQHPSPSSLSSRSRRRRLRSGAHGAAVAAAPTCLHARLPSEQQEHPQLRQQSVMSYTDIRSYSRSEDHDANGNSNKRNAFKLSVREYSPPSGEGSHEKSMAAVAGGEAVKDAPPPLAALRRAKEIASEQAAALVQRQRERQEQQQKQQLQSQENGERAGGGGSKSNASPSIFSSCGSPSDSSMGRTSSAMGAAVSDVAEVRMSAAQLQLLIDSSRSRHNWERYQPLQPPQE</sequence>
<feature type="compositionally biased region" description="Polar residues" evidence="1">
    <location>
        <begin position="830"/>
        <end position="842"/>
    </location>
</feature>
<feature type="compositionally biased region" description="Low complexity" evidence="1">
    <location>
        <begin position="661"/>
        <end position="670"/>
    </location>
</feature>
<organism evidence="2 3">
    <name type="scientific">Leptomonas seymouri</name>
    <dbReference type="NCBI Taxonomy" id="5684"/>
    <lineage>
        <taxon>Eukaryota</taxon>
        <taxon>Discoba</taxon>
        <taxon>Euglenozoa</taxon>
        <taxon>Kinetoplastea</taxon>
        <taxon>Metakinetoplastina</taxon>
        <taxon>Trypanosomatida</taxon>
        <taxon>Trypanosomatidae</taxon>
        <taxon>Leishmaniinae</taxon>
        <taxon>Leptomonas</taxon>
    </lineage>
</organism>
<feature type="region of interest" description="Disordered" evidence="1">
    <location>
        <begin position="802"/>
        <end position="842"/>
    </location>
</feature>
<reference evidence="2 3" key="1">
    <citation type="journal article" date="2015" name="PLoS Pathog.">
        <title>Leptomonas seymouri: Adaptations to the Dixenous Life Cycle Analyzed by Genome Sequencing, Transcriptome Profiling and Co-infection with Leishmania donovani.</title>
        <authorList>
            <person name="Kraeva N."/>
            <person name="Butenko A."/>
            <person name="Hlavacova J."/>
            <person name="Kostygov A."/>
            <person name="Myskova J."/>
            <person name="Grybchuk D."/>
            <person name="Lestinova T."/>
            <person name="Votypka J."/>
            <person name="Volf P."/>
            <person name="Opperdoes F."/>
            <person name="Flegontov P."/>
            <person name="Lukes J."/>
            <person name="Yurchenko V."/>
        </authorList>
    </citation>
    <scope>NUCLEOTIDE SEQUENCE [LARGE SCALE GENOMIC DNA]</scope>
    <source>
        <strain evidence="2 3">ATCC 30220</strain>
    </source>
</reference>
<feature type="region of interest" description="Disordered" evidence="1">
    <location>
        <begin position="1130"/>
        <end position="1179"/>
    </location>
</feature>
<dbReference type="VEuPathDB" id="TriTrypDB:Lsey_0064_0140"/>
<feature type="region of interest" description="Disordered" evidence="1">
    <location>
        <begin position="1277"/>
        <end position="1298"/>
    </location>
</feature>
<feature type="compositionally biased region" description="Polar residues" evidence="1">
    <location>
        <begin position="966"/>
        <end position="977"/>
    </location>
</feature>
<protein>
    <submittedName>
        <fullName evidence="2">Uncharacterized protein</fullName>
    </submittedName>
</protein>
<dbReference type="OMA" id="QANYARY"/>
<feature type="compositionally biased region" description="Basic residues" evidence="1">
    <location>
        <begin position="302"/>
        <end position="313"/>
    </location>
</feature>
<proteinExistence type="predicted"/>
<name>A0A0N0P6U7_LEPSE</name>
<feature type="compositionally biased region" description="Basic and acidic residues" evidence="1">
    <location>
        <begin position="649"/>
        <end position="658"/>
    </location>
</feature>
<feature type="region of interest" description="Disordered" evidence="1">
    <location>
        <begin position="174"/>
        <end position="194"/>
    </location>
</feature>
<keyword evidence="3" id="KW-1185">Reference proteome</keyword>
<feature type="compositionally biased region" description="Polar residues" evidence="1">
    <location>
        <begin position="209"/>
        <end position="231"/>
    </location>
</feature>
<feature type="compositionally biased region" description="Low complexity" evidence="1">
    <location>
        <begin position="147"/>
        <end position="160"/>
    </location>
</feature>
<feature type="compositionally biased region" description="Pro residues" evidence="1">
    <location>
        <begin position="28"/>
        <end position="41"/>
    </location>
</feature>
<feature type="region of interest" description="Disordered" evidence="1">
    <location>
        <begin position="141"/>
        <end position="160"/>
    </location>
</feature>
<feature type="compositionally biased region" description="Low complexity" evidence="1">
    <location>
        <begin position="1211"/>
        <end position="1220"/>
    </location>
</feature>
<feature type="region of interest" description="Disordered" evidence="1">
    <location>
        <begin position="574"/>
        <end position="741"/>
    </location>
</feature>
<feature type="region of interest" description="Disordered" evidence="1">
    <location>
        <begin position="293"/>
        <end position="326"/>
    </location>
</feature>
<dbReference type="Proteomes" id="UP000038009">
    <property type="component" value="Unassembled WGS sequence"/>
</dbReference>
<feature type="compositionally biased region" description="Low complexity" evidence="1">
    <location>
        <begin position="811"/>
        <end position="823"/>
    </location>
</feature>
<evidence type="ECO:0000313" key="2">
    <source>
        <dbReference type="EMBL" id="KPI88046.1"/>
    </source>
</evidence>
<feature type="region of interest" description="Disordered" evidence="1">
    <location>
        <begin position="1194"/>
        <end position="1260"/>
    </location>
</feature>
<dbReference type="EMBL" id="LJSK01000064">
    <property type="protein sequence ID" value="KPI88046.1"/>
    <property type="molecule type" value="Genomic_DNA"/>
</dbReference>
<gene>
    <name evidence="2" type="ORF">ABL78_2872</name>
</gene>
<feature type="region of interest" description="Disordered" evidence="1">
    <location>
        <begin position="860"/>
        <end position="1097"/>
    </location>
</feature>
<feature type="compositionally biased region" description="Low complexity" evidence="1">
    <location>
        <begin position="456"/>
        <end position="482"/>
    </location>
</feature>
<feature type="compositionally biased region" description="Low complexity" evidence="1">
    <location>
        <begin position="1235"/>
        <end position="1249"/>
    </location>
</feature>